<dbReference type="Proteomes" id="UP000186922">
    <property type="component" value="Unassembled WGS sequence"/>
</dbReference>
<proteinExistence type="predicted"/>
<evidence type="ECO:0000313" key="2">
    <source>
        <dbReference type="Proteomes" id="UP000186922"/>
    </source>
</evidence>
<dbReference type="AlphaFoldDB" id="A0A1D1VEN2"/>
<keyword evidence="2" id="KW-1185">Reference proteome</keyword>
<sequence>MEEKSETFEGWNSIHRDLKLDILSHFDVSLRIQLRSLVIKYPERDAVGKFGYFSSYEDAELHTFRRAIRQYLRTGRIHQIVGQWQPTGVYFEKTHLRPT</sequence>
<name>A0A1D1VEN2_RAMVA</name>
<protein>
    <submittedName>
        <fullName evidence="1">Uncharacterized protein</fullName>
    </submittedName>
</protein>
<evidence type="ECO:0000313" key="1">
    <source>
        <dbReference type="EMBL" id="GAU97353.1"/>
    </source>
</evidence>
<accession>A0A1D1VEN2</accession>
<organism evidence="1 2">
    <name type="scientific">Ramazzottius varieornatus</name>
    <name type="common">Water bear</name>
    <name type="synonym">Tardigrade</name>
    <dbReference type="NCBI Taxonomy" id="947166"/>
    <lineage>
        <taxon>Eukaryota</taxon>
        <taxon>Metazoa</taxon>
        <taxon>Ecdysozoa</taxon>
        <taxon>Tardigrada</taxon>
        <taxon>Eutardigrada</taxon>
        <taxon>Parachela</taxon>
        <taxon>Hypsibioidea</taxon>
        <taxon>Ramazzottiidae</taxon>
        <taxon>Ramazzottius</taxon>
    </lineage>
</organism>
<comment type="caution">
    <text evidence="1">The sequence shown here is derived from an EMBL/GenBank/DDBJ whole genome shotgun (WGS) entry which is preliminary data.</text>
</comment>
<dbReference type="EMBL" id="BDGG01000004">
    <property type="protein sequence ID" value="GAU97353.1"/>
    <property type="molecule type" value="Genomic_DNA"/>
</dbReference>
<gene>
    <name evidence="1" type="primary">RvY_08669-1</name>
    <name evidence="1" type="synonym">RvY_08669.1</name>
    <name evidence="1" type="ORF">RvY_08669</name>
</gene>
<reference evidence="1 2" key="1">
    <citation type="journal article" date="2016" name="Nat. Commun.">
        <title>Extremotolerant tardigrade genome and improved radiotolerance of human cultured cells by tardigrade-unique protein.</title>
        <authorList>
            <person name="Hashimoto T."/>
            <person name="Horikawa D.D."/>
            <person name="Saito Y."/>
            <person name="Kuwahara H."/>
            <person name="Kozuka-Hata H."/>
            <person name="Shin-I T."/>
            <person name="Minakuchi Y."/>
            <person name="Ohishi K."/>
            <person name="Motoyama A."/>
            <person name="Aizu T."/>
            <person name="Enomoto A."/>
            <person name="Kondo K."/>
            <person name="Tanaka S."/>
            <person name="Hara Y."/>
            <person name="Koshikawa S."/>
            <person name="Sagara H."/>
            <person name="Miura T."/>
            <person name="Yokobori S."/>
            <person name="Miyagawa K."/>
            <person name="Suzuki Y."/>
            <person name="Kubo T."/>
            <person name="Oyama M."/>
            <person name="Kohara Y."/>
            <person name="Fujiyama A."/>
            <person name="Arakawa K."/>
            <person name="Katayama T."/>
            <person name="Toyoda A."/>
            <person name="Kunieda T."/>
        </authorList>
    </citation>
    <scope>NUCLEOTIDE SEQUENCE [LARGE SCALE GENOMIC DNA]</scope>
    <source>
        <strain evidence="1 2">YOKOZUNA-1</strain>
    </source>
</reference>